<dbReference type="OrthoDB" id="199238at2157"/>
<dbReference type="AlphaFoldDB" id="A0A830G199"/>
<evidence type="ECO:0000313" key="2">
    <source>
        <dbReference type="EMBL" id="MBP1954941.1"/>
    </source>
</evidence>
<dbReference type="RefSeq" id="WP_188872503.1">
    <property type="nucleotide sequence ID" value="NZ_BMOO01000004.1"/>
</dbReference>
<dbReference type="Proteomes" id="UP000614609">
    <property type="component" value="Unassembled WGS sequence"/>
</dbReference>
<sequence length="125" mass="14289">MRGRGILDDLCERVGDDLRSVVVYTASDYDLQYVRDDVAADYDEHAIERAVEEMRFKSLEADYIEDVFRERHGDHRCTVTYFADAVELHFPVSATTGLSVAVDAAYFARQDSFIEFVIDHLDDAV</sequence>
<comment type="caution">
    <text evidence="1">The sequence shown here is derived from an EMBL/GenBank/DDBJ whole genome shotgun (WGS) entry which is preliminary data.</text>
</comment>
<keyword evidence="3" id="KW-1185">Reference proteome</keyword>
<reference evidence="1" key="1">
    <citation type="journal article" date="2014" name="Int. J. Syst. Evol. Microbiol.">
        <title>Complete genome sequence of Corynebacterium casei LMG S-19264T (=DSM 44701T), isolated from a smear-ripened cheese.</title>
        <authorList>
            <consortium name="US DOE Joint Genome Institute (JGI-PGF)"/>
            <person name="Walter F."/>
            <person name="Albersmeier A."/>
            <person name="Kalinowski J."/>
            <person name="Ruckert C."/>
        </authorList>
    </citation>
    <scope>NUCLEOTIDE SEQUENCE</scope>
    <source>
        <strain evidence="1">JCM 16108</strain>
    </source>
</reference>
<proteinExistence type="predicted"/>
<accession>A0A830G199</accession>
<evidence type="ECO:0000313" key="3">
    <source>
        <dbReference type="Proteomes" id="UP000614609"/>
    </source>
</evidence>
<dbReference type="InterPro" id="IPR055944">
    <property type="entry name" value="DUF7522"/>
</dbReference>
<name>A0A830G199_9EURY</name>
<protein>
    <submittedName>
        <fullName evidence="1">Uncharacterized protein</fullName>
    </submittedName>
</protein>
<dbReference type="EMBL" id="BMOO01000004">
    <property type="protein sequence ID" value="GGM70205.1"/>
    <property type="molecule type" value="Genomic_DNA"/>
</dbReference>
<dbReference type="Pfam" id="PF24366">
    <property type="entry name" value="DUF7522"/>
    <property type="match status" value="1"/>
</dbReference>
<dbReference type="EMBL" id="JAGGKO010000003">
    <property type="protein sequence ID" value="MBP1954941.1"/>
    <property type="molecule type" value="Genomic_DNA"/>
</dbReference>
<reference evidence="2" key="3">
    <citation type="submission" date="2021-03" db="EMBL/GenBank/DDBJ databases">
        <title>Genomic Encyclopedia of Type Strains, Phase IV (KMG-IV): sequencing the most valuable type-strain genomes for metagenomic binning, comparative biology and taxonomic classification.</title>
        <authorList>
            <person name="Goeker M."/>
        </authorList>
    </citation>
    <scope>NUCLEOTIDE SEQUENCE</scope>
    <source>
        <strain evidence="2">DSM 22443</strain>
    </source>
</reference>
<evidence type="ECO:0000313" key="1">
    <source>
        <dbReference type="EMBL" id="GGM70205.1"/>
    </source>
</evidence>
<reference evidence="1" key="2">
    <citation type="submission" date="2020-09" db="EMBL/GenBank/DDBJ databases">
        <authorList>
            <person name="Sun Q."/>
            <person name="Ohkuma M."/>
        </authorList>
    </citation>
    <scope>NUCLEOTIDE SEQUENCE</scope>
    <source>
        <strain evidence="1">JCM 16108</strain>
    </source>
</reference>
<dbReference type="Proteomes" id="UP000765891">
    <property type="component" value="Unassembled WGS sequence"/>
</dbReference>
<gene>
    <name evidence="1" type="ORF">GCM10009017_20500</name>
    <name evidence="2" type="ORF">J2752_001853</name>
</gene>
<organism evidence="1 3">
    <name type="scientific">Halarchaeum rubridurum</name>
    <dbReference type="NCBI Taxonomy" id="489911"/>
    <lineage>
        <taxon>Archaea</taxon>
        <taxon>Methanobacteriati</taxon>
        <taxon>Methanobacteriota</taxon>
        <taxon>Stenosarchaea group</taxon>
        <taxon>Halobacteria</taxon>
        <taxon>Halobacteriales</taxon>
        <taxon>Halobacteriaceae</taxon>
    </lineage>
</organism>